<dbReference type="InterPro" id="IPR016181">
    <property type="entry name" value="Acyl_CoA_acyltransferase"/>
</dbReference>
<keyword evidence="2 4" id="KW-0012">Acyltransferase</keyword>
<evidence type="ECO:0000256" key="2">
    <source>
        <dbReference type="ARBA" id="ARBA00023315"/>
    </source>
</evidence>
<comment type="caution">
    <text evidence="4">The sequence shown here is derived from an EMBL/GenBank/DDBJ whole genome shotgun (WGS) entry which is preliminary data.</text>
</comment>
<dbReference type="EMBL" id="JBHLTR010000003">
    <property type="protein sequence ID" value="MFC0557697.1"/>
    <property type="molecule type" value="Genomic_DNA"/>
</dbReference>
<dbReference type="CDD" id="cd04301">
    <property type="entry name" value="NAT_SF"/>
    <property type="match status" value="1"/>
</dbReference>
<accession>A0ABV6NAB5</accession>
<dbReference type="GO" id="GO:0016746">
    <property type="term" value="F:acyltransferase activity"/>
    <property type="evidence" value="ECO:0007669"/>
    <property type="project" value="UniProtKB-KW"/>
</dbReference>
<dbReference type="Gene3D" id="3.40.630.30">
    <property type="match status" value="1"/>
</dbReference>
<organism evidence="4 5">
    <name type="scientific">Halalkalibacter alkalisediminis</name>
    <dbReference type="NCBI Taxonomy" id="935616"/>
    <lineage>
        <taxon>Bacteria</taxon>
        <taxon>Bacillati</taxon>
        <taxon>Bacillota</taxon>
        <taxon>Bacilli</taxon>
        <taxon>Bacillales</taxon>
        <taxon>Bacillaceae</taxon>
        <taxon>Halalkalibacter</taxon>
    </lineage>
</organism>
<dbReference type="EC" id="2.3.-.-" evidence="4"/>
<dbReference type="Pfam" id="PF00583">
    <property type="entry name" value="Acetyltransf_1"/>
    <property type="match status" value="1"/>
</dbReference>
<protein>
    <submittedName>
        <fullName evidence="4">GNAT family N-acetyltransferase</fullName>
        <ecNumber evidence="4">2.3.-.-</ecNumber>
    </submittedName>
</protein>
<dbReference type="SUPFAM" id="SSF55729">
    <property type="entry name" value="Acyl-CoA N-acyltransferases (Nat)"/>
    <property type="match status" value="1"/>
</dbReference>
<keyword evidence="1 4" id="KW-0808">Transferase</keyword>
<keyword evidence="5" id="KW-1185">Reference proteome</keyword>
<name>A0ABV6NAB5_9BACI</name>
<dbReference type="PROSITE" id="PS51186">
    <property type="entry name" value="GNAT"/>
    <property type="match status" value="1"/>
</dbReference>
<dbReference type="Proteomes" id="UP001589833">
    <property type="component" value="Unassembled WGS sequence"/>
</dbReference>
<reference evidence="4 5" key="1">
    <citation type="submission" date="2024-09" db="EMBL/GenBank/DDBJ databases">
        <authorList>
            <person name="Sun Q."/>
            <person name="Mori K."/>
        </authorList>
    </citation>
    <scope>NUCLEOTIDE SEQUENCE [LARGE SCALE GENOMIC DNA]</scope>
    <source>
        <strain evidence="4 5">NCAIM B.02301</strain>
    </source>
</reference>
<proteinExistence type="predicted"/>
<sequence length="165" mass="18936">MKLQKLDKNDAKPFRDIRILALKQVPEAFAASYEEEVDKPLSFFEAQLQGTSYYGLFDQLGKLVGIVSMARSSFLKMRHKAAIGSVYVREEARGHGMAKKLLHYAMEMAIKEGVEQVTLVVAARNERAKQLYKSLGFERYGYEKNALKIDDTYIDEEHMVKQLHE</sequence>
<evidence type="ECO:0000313" key="4">
    <source>
        <dbReference type="EMBL" id="MFC0557697.1"/>
    </source>
</evidence>
<dbReference type="InterPro" id="IPR000182">
    <property type="entry name" value="GNAT_dom"/>
</dbReference>
<evidence type="ECO:0000256" key="1">
    <source>
        <dbReference type="ARBA" id="ARBA00022679"/>
    </source>
</evidence>
<evidence type="ECO:0000259" key="3">
    <source>
        <dbReference type="PROSITE" id="PS51186"/>
    </source>
</evidence>
<dbReference type="PANTHER" id="PTHR43420">
    <property type="entry name" value="ACETYLTRANSFERASE"/>
    <property type="match status" value="1"/>
</dbReference>
<dbReference type="InterPro" id="IPR050680">
    <property type="entry name" value="YpeA/RimI_acetyltransf"/>
</dbReference>
<feature type="domain" description="N-acetyltransferase" evidence="3">
    <location>
        <begin position="1"/>
        <end position="164"/>
    </location>
</feature>
<evidence type="ECO:0000313" key="5">
    <source>
        <dbReference type="Proteomes" id="UP001589833"/>
    </source>
</evidence>
<gene>
    <name evidence="4" type="ORF">ACFFH4_01350</name>
</gene>